<dbReference type="Proteomes" id="UP000305067">
    <property type="component" value="Unassembled WGS sequence"/>
</dbReference>
<feature type="compositionally biased region" description="Pro residues" evidence="1">
    <location>
        <begin position="333"/>
        <end position="350"/>
    </location>
</feature>
<feature type="region of interest" description="Disordered" evidence="1">
    <location>
        <begin position="521"/>
        <end position="540"/>
    </location>
</feature>
<gene>
    <name evidence="2" type="ORF">BDV98DRAFT_296363</name>
</gene>
<feature type="compositionally biased region" description="Polar residues" evidence="1">
    <location>
        <begin position="596"/>
        <end position="610"/>
    </location>
</feature>
<evidence type="ECO:0000256" key="1">
    <source>
        <dbReference type="SAM" id="MobiDB-lite"/>
    </source>
</evidence>
<feature type="compositionally biased region" description="Basic and acidic residues" evidence="1">
    <location>
        <begin position="143"/>
        <end position="152"/>
    </location>
</feature>
<evidence type="ECO:0000313" key="2">
    <source>
        <dbReference type="EMBL" id="TFK96876.1"/>
    </source>
</evidence>
<protein>
    <submittedName>
        <fullName evidence="2">Uncharacterized protein</fullName>
    </submittedName>
</protein>
<feature type="compositionally biased region" description="Gly residues" evidence="1">
    <location>
        <begin position="777"/>
        <end position="786"/>
    </location>
</feature>
<feature type="compositionally biased region" description="Acidic residues" evidence="1">
    <location>
        <begin position="104"/>
        <end position="125"/>
    </location>
</feature>
<feature type="region of interest" description="Disordered" evidence="1">
    <location>
        <begin position="464"/>
        <end position="504"/>
    </location>
</feature>
<evidence type="ECO:0000313" key="3">
    <source>
        <dbReference type="Proteomes" id="UP000305067"/>
    </source>
</evidence>
<reference evidence="2 3" key="1">
    <citation type="journal article" date="2019" name="Nat. Ecol. Evol.">
        <title>Megaphylogeny resolves global patterns of mushroom evolution.</title>
        <authorList>
            <person name="Varga T."/>
            <person name="Krizsan K."/>
            <person name="Foldi C."/>
            <person name="Dima B."/>
            <person name="Sanchez-Garcia M."/>
            <person name="Sanchez-Ramirez S."/>
            <person name="Szollosi G.J."/>
            <person name="Szarkandi J.G."/>
            <person name="Papp V."/>
            <person name="Albert L."/>
            <person name="Andreopoulos W."/>
            <person name="Angelini C."/>
            <person name="Antonin V."/>
            <person name="Barry K.W."/>
            <person name="Bougher N.L."/>
            <person name="Buchanan P."/>
            <person name="Buyck B."/>
            <person name="Bense V."/>
            <person name="Catcheside P."/>
            <person name="Chovatia M."/>
            <person name="Cooper J."/>
            <person name="Damon W."/>
            <person name="Desjardin D."/>
            <person name="Finy P."/>
            <person name="Geml J."/>
            <person name="Haridas S."/>
            <person name="Hughes K."/>
            <person name="Justo A."/>
            <person name="Karasinski D."/>
            <person name="Kautmanova I."/>
            <person name="Kiss B."/>
            <person name="Kocsube S."/>
            <person name="Kotiranta H."/>
            <person name="LaButti K.M."/>
            <person name="Lechner B.E."/>
            <person name="Liimatainen K."/>
            <person name="Lipzen A."/>
            <person name="Lukacs Z."/>
            <person name="Mihaltcheva S."/>
            <person name="Morgado L.N."/>
            <person name="Niskanen T."/>
            <person name="Noordeloos M.E."/>
            <person name="Ohm R.A."/>
            <person name="Ortiz-Santana B."/>
            <person name="Ovrebo C."/>
            <person name="Racz N."/>
            <person name="Riley R."/>
            <person name="Savchenko A."/>
            <person name="Shiryaev A."/>
            <person name="Soop K."/>
            <person name="Spirin V."/>
            <person name="Szebenyi C."/>
            <person name="Tomsovsky M."/>
            <person name="Tulloss R.E."/>
            <person name="Uehling J."/>
            <person name="Grigoriev I.V."/>
            <person name="Vagvolgyi C."/>
            <person name="Papp T."/>
            <person name="Martin F.M."/>
            <person name="Miettinen O."/>
            <person name="Hibbett D.S."/>
            <person name="Nagy L.G."/>
        </authorList>
    </citation>
    <scope>NUCLEOTIDE SEQUENCE [LARGE SCALE GENOMIC DNA]</scope>
    <source>
        <strain evidence="2 3">CBS 309.79</strain>
    </source>
</reference>
<feature type="region of interest" description="Disordered" evidence="1">
    <location>
        <begin position="554"/>
        <end position="610"/>
    </location>
</feature>
<feature type="compositionally biased region" description="Polar residues" evidence="1">
    <location>
        <begin position="635"/>
        <end position="645"/>
    </location>
</feature>
<organism evidence="2 3">
    <name type="scientific">Pterulicium gracile</name>
    <dbReference type="NCBI Taxonomy" id="1884261"/>
    <lineage>
        <taxon>Eukaryota</taxon>
        <taxon>Fungi</taxon>
        <taxon>Dikarya</taxon>
        <taxon>Basidiomycota</taxon>
        <taxon>Agaricomycotina</taxon>
        <taxon>Agaricomycetes</taxon>
        <taxon>Agaricomycetidae</taxon>
        <taxon>Agaricales</taxon>
        <taxon>Pleurotineae</taxon>
        <taxon>Pterulaceae</taxon>
        <taxon>Pterulicium</taxon>
    </lineage>
</organism>
<name>A0A5C3Q5R3_9AGAR</name>
<accession>A0A5C3Q5R3</accession>
<feature type="compositionally biased region" description="Polar residues" evidence="1">
    <location>
        <begin position="174"/>
        <end position="186"/>
    </location>
</feature>
<feature type="region of interest" description="Disordered" evidence="1">
    <location>
        <begin position="630"/>
        <end position="786"/>
    </location>
</feature>
<feature type="compositionally biased region" description="Polar residues" evidence="1">
    <location>
        <begin position="712"/>
        <end position="721"/>
    </location>
</feature>
<sequence>MDISSQSGKDGIIVASHASKFTILRFTVRLSTGSGLQMSWNQVDGGTSTCIPPKVILYRLPANARAPSPRPSFIVISIIHVPTSHSARTILRTTGLLGRQEDEPMREEEEEEEHRDDVEMEEEEEEHMKEIGVDAPVDNVDADGDRDAEKPVAHPGQEVPTEQQLSIFLDEVSQRSVKASDASSAPSDRELSLPQEQTDRDSSSNDDTSVLLESDIARDAVMELTGPHSRNATPTDDAFTAMPGEDDIGLPSASEEEGLTRTASRNDVDIEMEGSTVLPESGQTSKLSPQEQLEHEQESTQEPAPPLNSVSPSPAQVEHLAALQDPLPSIEQPAPPSPEEPAATPEPPAPKKLSLQDFINRKRQKQKEERNFAPSVPPESAEATAEPLTSVAEAEVVDAIHANVVEMTPAADVVVPAPSVLEAAETPSVPALLEEAPGIREATKVVSVANSELADVSATAKAAGDQPAELNQGQRDAGGVAATFGTPAQHPTSFPMDVSGPSREPSISPIVNGHHVISKLSIPTRTPRPGTRFSPQKPSTYVPNAAWLTKVELADDPPIPPARTSPPPLSSDSDARQTHNNLDLSPHATFVRQAPPHTQSSVRPRGDSNATLAPSISVLQRSNLVASAEDGEIVNSGSGTRTPTPTLKPAVPLYSYHVGSRTGSGGIGKPRIHTPPTQPRSFGAANNSNTPPNTGSPGGLPRRPSVHGDPSPTGSSRSWSPVQGRAPPSGPRALRNGSAPSHPYYGAGRGGAPPANAPFAPRGERERSGWNGTPTGPRGGGAGRGR</sequence>
<keyword evidence="3" id="KW-1185">Reference proteome</keyword>
<feature type="compositionally biased region" description="Polar residues" evidence="1">
    <location>
        <begin position="281"/>
        <end position="291"/>
    </location>
</feature>
<feature type="compositionally biased region" description="Low complexity" evidence="1">
    <location>
        <begin position="683"/>
        <end position="701"/>
    </location>
</feature>
<feature type="region of interest" description="Disordered" evidence="1">
    <location>
        <begin position="95"/>
        <end position="387"/>
    </location>
</feature>
<proteinExistence type="predicted"/>
<dbReference type="EMBL" id="ML178853">
    <property type="protein sequence ID" value="TFK96876.1"/>
    <property type="molecule type" value="Genomic_DNA"/>
</dbReference>
<feature type="compositionally biased region" description="Pro residues" evidence="1">
    <location>
        <begin position="557"/>
        <end position="569"/>
    </location>
</feature>
<dbReference type="AlphaFoldDB" id="A0A5C3Q5R3"/>
<feature type="compositionally biased region" description="Basic and acidic residues" evidence="1">
    <location>
        <begin position="187"/>
        <end position="203"/>
    </location>
</feature>
<feature type="compositionally biased region" description="Low complexity" evidence="1">
    <location>
        <begin position="752"/>
        <end position="761"/>
    </location>
</feature>